<name>A0ACC0K518_CHOFU</name>
<evidence type="ECO:0000313" key="1">
    <source>
        <dbReference type="EMBL" id="KAI8431303.1"/>
    </source>
</evidence>
<dbReference type="Proteomes" id="UP001064048">
    <property type="component" value="Chromosome 30"/>
</dbReference>
<organism evidence="1 2">
    <name type="scientific">Choristoneura fumiferana</name>
    <name type="common">Spruce budworm moth</name>
    <name type="synonym">Archips fumiferana</name>
    <dbReference type="NCBI Taxonomy" id="7141"/>
    <lineage>
        <taxon>Eukaryota</taxon>
        <taxon>Metazoa</taxon>
        <taxon>Ecdysozoa</taxon>
        <taxon>Arthropoda</taxon>
        <taxon>Hexapoda</taxon>
        <taxon>Insecta</taxon>
        <taxon>Pterygota</taxon>
        <taxon>Neoptera</taxon>
        <taxon>Endopterygota</taxon>
        <taxon>Lepidoptera</taxon>
        <taxon>Glossata</taxon>
        <taxon>Ditrysia</taxon>
        <taxon>Tortricoidea</taxon>
        <taxon>Tortricidae</taxon>
        <taxon>Tortricinae</taxon>
        <taxon>Choristoneura</taxon>
    </lineage>
</organism>
<gene>
    <name evidence="1" type="ORF">MSG28_015853</name>
</gene>
<comment type="caution">
    <text evidence="1">The sequence shown here is derived from an EMBL/GenBank/DDBJ whole genome shotgun (WGS) entry which is preliminary data.</text>
</comment>
<dbReference type="EMBL" id="CM046130">
    <property type="protein sequence ID" value="KAI8431303.1"/>
    <property type="molecule type" value="Genomic_DNA"/>
</dbReference>
<feature type="non-terminal residue" evidence="1">
    <location>
        <position position="1100"/>
    </location>
</feature>
<keyword evidence="2" id="KW-1185">Reference proteome</keyword>
<evidence type="ECO:0000313" key="2">
    <source>
        <dbReference type="Proteomes" id="UP001064048"/>
    </source>
</evidence>
<reference evidence="1 2" key="1">
    <citation type="journal article" date="2022" name="Genome Biol. Evol.">
        <title>The Spruce Budworm Genome: Reconstructing the Evolutionary History of Antifreeze Proteins.</title>
        <authorList>
            <person name="Beliveau C."/>
            <person name="Gagne P."/>
            <person name="Picq S."/>
            <person name="Vernygora O."/>
            <person name="Keeling C.I."/>
            <person name="Pinkney K."/>
            <person name="Doucet D."/>
            <person name="Wen F."/>
            <person name="Johnston J.S."/>
            <person name="Maaroufi H."/>
            <person name="Boyle B."/>
            <person name="Laroche J."/>
            <person name="Dewar K."/>
            <person name="Juretic N."/>
            <person name="Blackburn G."/>
            <person name="Nisole A."/>
            <person name="Brunet B."/>
            <person name="Brandao M."/>
            <person name="Lumley L."/>
            <person name="Duan J."/>
            <person name="Quan G."/>
            <person name="Lucarotti C.J."/>
            <person name="Roe A.D."/>
            <person name="Sperling F.A.H."/>
            <person name="Levesque R.C."/>
            <person name="Cusson M."/>
        </authorList>
    </citation>
    <scope>NUCLEOTIDE SEQUENCE [LARGE SCALE GENOMIC DNA]</scope>
    <source>
        <strain evidence="1">Glfc:IPQL:Cfum</strain>
    </source>
</reference>
<accession>A0ACC0K518</accession>
<protein>
    <submittedName>
        <fullName evidence="1">Uncharacterized protein</fullName>
    </submittedName>
</protein>
<sequence length="1100" mass="124782">MSLNCNGVRKHSKGKAKNGKRRISIDAAAAKSYEAEDAFRGFAKCPVVCVTRADISSYLKSMSQKSETKTPIHKSLSKLELAVHSRNLAAKCSVCLLREDLEDLKMAFQKDPDNPIFKATFNFAKLKCKICEKVYSSEKKLQNHLENKHIIYKSSEKTPKRVSFSDHVTIHEVKEYHKCRKCTRIFEHYKLLKLHMKLKHKKRKCYICNYCNKNFVDRMFFKVHIKLHCDICGHLAPNKSKYVEHRRKICRVLKLYKCKTCDLTFFKFLDVKDHSYDHMPPSYVCDVCMDKFTSKCAIAHHLSYLHAEKRPTSLYTMRNLGSERLYLCNFCEESSVERDEIESHVALLPDLANRAMTGYKDYYFCDQCFKKFDVETDMLQHKWTHFLKTSDNSQLRPNVTKPEPFKRIFKAEEKVPDYMQPKVLLEKIIIGGKELTKTDFVDVNRPNEITGEIKRPVVDPASKKTIISKHQCQLPFDDARPEIHFDNLHELRAFDDLPITDDYMNTVDFEIPEPIVELVEYEGQYGQRQYSGCKIVMQENELLEEGNAHAVMLYTWRCCSRAIPQPRSNEQPDRLLISDCLSMRPCFLMVAVSHSVTNGAVCPDGAGVRGGGRAVTIARMRSEAAAIMLALALCVLLALCAPENAAGNNNVQGGWLGRGEPGGDRALLARAAAAVVVVLVLTELCSWKLLHPTDHASNSRCPPDAEEYERVTTTFKEAGSDAENRAVTELCLRGLQLLSSWCSVLTELCSWKLLHPTDHASNSRCPPDAEEYERATRYNYTSEEKFAMIEVIAMIKGLQVLMARMETVFADAARRAIINPAVHGADTAGSSDLGQVRGAAHSPQRPGRCHAQPDRDYALTVFKKQFLYDEVEAEVNLCFDQFVYKLAEQELEGLIAVNRLCHKLLSRYLALDDFDSILRESDHGVLAPYGRITLHVFWELNYDLLPNYCYNAATDSASAGLPGGRWLVAELLGVARGLLHGTLAQFTRALQAAMPRHCKLPRYDYGSNEGEKPETKQKRLEAKYAALQIVQNVDKYGTAKQSQLAREGDLLTRERLCCGLSLFSVVLRRLRGCLQAPQWPLPPRPPPRPYTQTTPRVSTG</sequence>
<proteinExistence type="predicted"/>